<gene>
    <name evidence="1" type="ORF">AU468_00025</name>
</gene>
<dbReference type="Proteomes" id="UP000237350">
    <property type="component" value="Unassembled WGS sequence"/>
</dbReference>
<dbReference type="EMBL" id="LPWH01000001">
    <property type="protein sequence ID" value="POR05600.1"/>
    <property type="molecule type" value="Genomic_DNA"/>
</dbReference>
<name>A0A2S4K1F9_9SPIO</name>
<keyword evidence="2" id="KW-1185">Reference proteome</keyword>
<organism evidence="1 2">
    <name type="scientific">Alkalispirochaeta sphaeroplastigenens</name>
    <dbReference type="NCBI Taxonomy" id="1187066"/>
    <lineage>
        <taxon>Bacteria</taxon>
        <taxon>Pseudomonadati</taxon>
        <taxon>Spirochaetota</taxon>
        <taxon>Spirochaetia</taxon>
        <taxon>Spirochaetales</taxon>
        <taxon>Spirochaetaceae</taxon>
        <taxon>Alkalispirochaeta</taxon>
    </lineage>
</organism>
<proteinExistence type="predicted"/>
<sequence>MRYIIRTTTEGVPLPVERIDAKRLELVRSILARGKRYLEYEALLGSTDLQGDRIEEGVRVVEEVDDQEVRYV</sequence>
<accession>A0A2S4K1F9</accession>
<evidence type="ECO:0000313" key="1">
    <source>
        <dbReference type="EMBL" id="POR05600.1"/>
    </source>
</evidence>
<comment type="caution">
    <text evidence="1">The sequence shown here is derived from an EMBL/GenBank/DDBJ whole genome shotgun (WGS) entry which is preliminary data.</text>
</comment>
<protein>
    <submittedName>
        <fullName evidence="1">Uncharacterized protein</fullName>
    </submittedName>
</protein>
<reference evidence="2" key="1">
    <citation type="submission" date="2015-12" db="EMBL/GenBank/DDBJ databases">
        <authorList>
            <person name="Lodha T.D."/>
            <person name="Chintalapati S."/>
            <person name="Chintalapati V.R."/>
            <person name="Sravanthi T."/>
        </authorList>
    </citation>
    <scope>NUCLEOTIDE SEQUENCE [LARGE SCALE GENOMIC DNA]</scope>
    <source>
        <strain evidence="2">JC133</strain>
    </source>
</reference>
<dbReference type="AlphaFoldDB" id="A0A2S4K1F9"/>
<dbReference type="RefSeq" id="WP_018526965.1">
    <property type="nucleotide sequence ID" value="NZ_LPWH01000001.1"/>
</dbReference>
<evidence type="ECO:0000313" key="2">
    <source>
        <dbReference type="Proteomes" id="UP000237350"/>
    </source>
</evidence>